<dbReference type="EMBL" id="QKWP01000088">
    <property type="protein sequence ID" value="RIB27765.1"/>
    <property type="molecule type" value="Genomic_DNA"/>
</dbReference>
<accession>A0A397VZ29</accession>
<name>A0A397VZ29_9GLOM</name>
<evidence type="ECO:0000313" key="2">
    <source>
        <dbReference type="Proteomes" id="UP000266673"/>
    </source>
</evidence>
<organism evidence="1 2">
    <name type="scientific">Gigaspora rosea</name>
    <dbReference type="NCBI Taxonomy" id="44941"/>
    <lineage>
        <taxon>Eukaryota</taxon>
        <taxon>Fungi</taxon>
        <taxon>Fungi incertae sedis</taxon>
        <taxon>Mucoromycota</taxon>
        <taxon>Glomeromycotina</taxon>
        <taxon>Glomeromycetes</taxon>
        <taxon>Diversisporales</taxon>
        <taxon>Gigasporaceae</taxon>
        <taxon>Gigaspora</taxon>
    </lineage>
</organism>
<proteinExistence type="predicted"/>
<protein>
    <submittedName>
        <fullName evidence="1">Uncharacterized protein</fullName>
    </submittedName>
</protein>
<sequence length="58" mass="6919">MKVEVFLMKVKNIGNIYIKENDEKIFAVSDNKYVSISLDRVIPYNFKIFDFENEKEVL</sequence>
<reference evidence="1 2" key="1">
    <citation type="submission" date="2018-06" db="EMBL/GenBank/DDBJ databases">
        <title>Comparative genomics reveals the genomic features of Rhizophagus irregularis, R. cerebriforme, R. diaphanum and Gigaspora rosea, and their symbiotic lifestyle signature.</title>
        <authorList>
            <person name="Morin E."/>
            <person name="San Clemente H."/>
            <person name="Chen E.C.H."/>
            <person name="De La Providencia I."/>
            <person name="Hainaut M."/>
            <person name="Kuo A."/>
            <person name="Kohler A."/>
            <person name="Murat C."/>
            <person name="Tang N."/>
            <person name="Roy S."/>
            <person name="Loubradou J."/>
            <person name="Henrissat B."/>
            <person name="Grigoriev I.V."/>
            <person name="Corradi N."/>
            <person name="Roux C."/>
            <person name="Martin F.M."/>
        </authorList>
    </citation>
    <scope>NUCLEOTIDE SEQUENCE [LARGE SCALE GENOMIC DNA]</scope>
    <source>
        <strain evidence="1 2">DAOM 194757</strain>
    </source>
</reference>
<evidence type="ECO:0000313" key="1">
    <source>
        <dbReference type="EMBL" id="RIB27765.1"/>
    </source>
</evidence>
<comment type="caution">
    <text evidence="1">The sequence shown here is derived from an EMBL/GenBank/DDBJ whole genome shotgun (WGS) entry which is preliminary data.</text>
</comment>
<keyword evidence="2" id="KW-1185">Reference proteome</keyword>
<dbReference type="Proteomes" id="UP000266673">
    <property type="component" value="Unassembled WGS sequence"/>
</dbReference>
<gene>
    <name evidence="1" type="ORF">C2G38_2061104</name>
</gene>
<dbReference type="AlphaFoldDB" id="A0A397VZ29"/>